<feature type="non-terminal residue" evidence="2">
    <location>
        <position position="42"/>
    </location>
</feature>
<name>A0A9N9KIN2_9GLOM</name>
<dbReference type="AlphaFoldDB" id="A0A9N9KIN2"/>
<sequence length="42" mass="4964">GFEHYETSNNVYSNEEVFEESNSVVQQNQAPFVTFDENQEYN</sequence>
<comment type="caution">
    <text evidence="2">The sequence shown here is derived from an EMBL/GenBank/DDBJ whole genome shotgun (WGS) entry which is preliminary data.</text>
</comment>
<protein>
    <submittedName>
        <fullName evidence="2">15659_t:CDS:1</fullName>
    </submittedName>
</protein>
<feature type="non-terminal residue" evidence="2">
    <location>
        <position position="1"/>
    </location>
</feature>
<keyword evidence="3" id="KW-1185">Reference proteome</keyword>
<evidence type="ECO:0000256" key="1">
    <source>
        <dbReference type="SAM" id="MobiDB-lite"/>
    </source>
</evidence>
<dbReference type="EMBL" id="CAJVQA010083787">
    <property type="protein sequence ID" value="CAG8838302.1"/>
    <property type="molecule type" value="Genomic_DNA"/>
</dbReference>
<proteinExistence type="predicted"/>
<reference evidence="2" key="1">
    <citation type="submission" date="2021-06" db="EMBL/GenBank/DDBJ databases">
        <authorList>
            <person name="Kallberg Y."/>
            <person name="Tangrot J."/>
            <person name="Rosling A."/>
        </authorList>
    </citation>
    <scope>NUCLEOTIDE SEQUENCE</scope>
    <source>
        <strain evidence="2">FL966</strain>
    </source>
</reference>
<organism evidence="2 3">
    <name type="scientific">Cetraspora pellucida</name>
    <dbReference type="NCBI Taxonomy" id="1433469"/>
    <lineage>
        <taxon>Eukaryota</taxon>
        <taxon>Fungi</taxon>
        <taxon>Fungi incertae sedis</taxon>
        <taxon>Mucoromycota</taxon>
        <taxon>Glomeromycotina</taxon>
        <taxon>Glomeromycetes</taxon>
        <taxon>Diversisporales</taxon>
        <taxon>Gigasporaceae</taxon>
        <taxon>Cetraspora</taxon>
    </lineage>
</organism>
<accession>A0A9N9KIN2</accession>
<evidence type="ECO:0000313" key="2">
    <source>
        <dbReference type="EMBL" id="CAG8838302.1"/>
    </source>
</evidence>
<gene>
    <name evidence="2" type="ORF">CPELLU_LOCUS21693</name>
</gene>
<dbReference type="Proteomes" id="UP000789759">
    <property type="component" value="Unassembled WGS sequence"/>
</dbReference>
<evidence type="ECO:0000313" key="3">
    <source>
        <dbReference type="Proteomes" id="UP000789759"/>
    </source>
</evidence>
<feature type="region of interest" description="Disordered" evidence="1">
    <location>
        <begin position="20"/>
        <end position="42"/>
    </location>
</feature>